<dbReference type="VEuPathDB" id="FungiDB:EMCG_00065"/>
<name>A0A0G2J7Z9_9EURO</name>
<evidence type="ECO:0000313" key="2">
    <source>
        <dbReference type="Proteomes" id="UP000034164"/>
    </source>
</evidence>
<sequence length="74" mass="8081">MAGGQLLKRLIFQGSSAYTLLVDSPTEANLQLLSLPGLGQPAVAWYYPTTTKYASPGQKWQEILRQCNGVSQPK</sequence>
<accession>A0A0G2J7Z9</accession>
<evidence type="ECO:0000313" key="1">
    <source>
        <dbReference type="EMBL" id="KKZ68894.1"/>
    </source>
</evidence>
<gene>
    <name evidence="1" type="ORF">EMCG_00065</name>
</gene>
<proteinExistence type="predicted"/>
<comment type="caution">
    <text evidence="1">The sequence shown here is derived from an EMBL/GenBank/DDBJ whole genome shotgun (WGS) entry which is preliminary data.</text>
</comment>
<organism evidence="1 2">
    <name type="scientific">[Emmonsia] crescens</name>
    <dbReference type="NCBI Taxonomy" id="73230"/>
    <lineage>
        <taxon>Eukaryota</taxon>
        <taxon>Fungi</taxon>
        <taxon>Dikarya</taxon>
        <taxon>Ascomycota</taxon>
        <taxon>Pezizomycotina</taxon>
        <taxon>Eurotiomycetes</taxon>
        <taxon>Eurotiomycetidae</taxon>
        <taxon>Onygenales</taxon>
        <taxon>Ajellomycetaceae</taxon>
        <taxon>Emergomyces</taxon>
    </lineage>
</organism>
<dbReference type="Proteomes" id="UP000034164">
    <property type="component" value="Unassembled WGS sequence"/>
</dbReference>
<reference evidence="2" key="1">
    <citation type="journal article" date="2015" name="PLoS Genet.">
        <title>The dynamic genome and transcriptome of the human fungal pathogen Blastomyces and close relative Emmonsia.</title>
        <authorList>
            <person name="Munoz J.F."/>
            <person name="Gauthier G.M."/>
            <person name="Desjardins C.A."/>
            <person name="Gallo J.E."/>
            <person name="Holder J."/>
            <person name="Sullivan T.D."/>
            <person name="Marty A.J."/>
            <person name="Carmen J.C."/>
            <person name="Chen Z."/>
            <person name="Ding L."/>
            <person name="Gujja S."/>
            <person name="Magrini V."/>
            <person name="Misas E."/>
            <person name="Mitreva M."/>
            <person name="Priest M."/>
            <person name="Saif S."/>
            <person name="Whiston E.A."/>
            <person name="Young S."/>
            <person name="Zeng Q."/>
            <person name="Goldman W.E."/>
            <person name="Mardis E.R."/>
            <person name="Taylor J.W."/>
            <person name="McEwen J.G."/>
            <person name="Clay O.K."/>
            <person name="Klein B.S."/>
            <person name="Cuomo C.A."/>
        </authorList>
    </citation>
    <scope>NUCLEOTIDE SEQUENCE [LARGE SCALE GENOMIC DNA]</scope>
    <source>
        <strain evidence="2">UAMH 3008</strain>
    </source>
</reference>
<dbReference type="AlphaFoldDB" id="A0A0G2J7Z9"/>
<protein>
    <submittedName>
        <fullName evidence="1">Uncharacterized protein</fullName>
    </submittedName>
</protein>
<dbReference type="EMBL" id="LCZI01000001">
    <property type="protein sequence ID" value="KKZ68894.1"/>
    <property type="molecule type" value="Genomic_DNA"/>
</dbReference>